<keyword evidence="6" id="KW-0479">Metal-binding</keyword>
<evidence type="ECO:0000256" key="3">
    <source>
        <dbReference type="ARBA" id="ARBA00001941"/>
    </source>
</evidence>
<name>A0A2P9HFY2_9HYPH</name>
<dbReference type="InterPro" id="IPR039356">
    <property type="entry name" value="YfbR/HDDC2"/>
</dbReference>
<protein>
    <recommendedName>
        <fullName evidence="5">5'-deoxynucleotidase</fullName>
        <ecNumber evidence="5">3.1.3.89</ecNumber>
    </recommendedName>
</protein>
<dbReference type="SMART" id="SM00471">
    <property type="entry name" value="HDc"/>
    <property type="match status" value="1"/>
</dbReference>
<dbReference type="GO" id="GO:0002953">
    <property type="term" value="F:5'-deoxynucleotidase activity"/>
    <property type="evidence" value="ECO:0007669"/>
    <property type="project" value="UniProtKB-EC"/>
</dbReference>
<gene>
    <name evidence="9" type="ORF">OHAE_2939</name>
</gene>
<evidence type="ECO:0000259" key="8">
    <source>
        <dbReference type="SMART" id="SM00471"/>
    </source>
</evidence>
<dbReference type="GO" id="GO:0046872">
    <property type="term" value="F:metal ion binding"/>
    <property type="evidence" value="ECO:0007669"/>
    <property type="project" value="UniProtKB-KW"/>
</dbReference>
<accession>A0A2P9HFY2</accession>
<sequence length="198" mass="22463">MQTKMEHPVDMKRLEGIIEFIQAAERLKSTLRSGHTAEGRPESTAEHSWRLSLLVTLFDKELGDCDRLRLLKMCLVHDLGEAISGDVPAIHQSADDGRAEREKADLIELCAPLPDDLRAEILDLWTDYNRGVSPEAIFAKGFDKIETMLQHNIGLNPPDFDYAFNLGYGLKQTERHPLLRQFRAVVDAQTARNAERQK</sequence>
<dbReference type="Pfam" id="PF13023">
    <property type="entry name" value="HD_3"/>
    <property type="match status" value="1"/>
</dbReference>
<dbReference type="PANTHER" id="PTHR11845">
    <property type="entry name" value="5'-DEOXYNUCLEOTIDASE HDDC2"/>
    <property type="match status" value="1"/>
</dbReference>
<organism evidence="9 10">
    <name type="scientific">Ochrobactrum soli</name>
    <dbReference type="NCBI Taxonomy" id="2448455"/>
    <lineage>
        <taxon>Bacteria</taxon>
        <taxon>Pseudomonadati</taxon>
        <taxon>Pseudomonadota</taxon>
        <taxon>Alphaproteobacteria</taxon>
        <taxon>Hyphomicrobiales</taxon>
        <taxon>Brucellaceae</taxon>
        <taxon>Brucella/Ochrobactrum group</taxon>
        <taxon>Ochrobactrum</taxon>
    </lineage>
</organism>
<dbReference type="SUPFAM" id="SSF109604">
    <property type="entry name" value="HD-domain/PDEase-like"/>
    <property type="match status" value="1"/>
</dbReference>
<dbReference type="EC" id="3.1.3.89" evidence="5"/>
<evidence type="ECO:0000256" key="4">
    <source>
        <dbReference type="ARBA" id="ARBA00011738"/>
    </source>
</evidence>
<evidence type="ECO:0000313" key="9">
    <source>
        <dbReference type="EMBL" id="SPL63007.1"/>
    </source>
</evidence>
<comment type="cofactor">
    <cofactor evidence="3">
        <name>Co(2+)</name>
        <dbReference type="ChEBI" id="CHEBI:48828"/>
    </cofactor>
</comment>
<comment type="cofactor">
    <cofactor evidence="2">
        <name>Mn(2+)</name>
        <dbReference type="ChEBI" id="CHEBI:29035"/>
    </cofactor>
</comment>
<proteinExistence type="predicted"/>
<comment type="subunit">
    <text evidence="4">Homodimer.</text>
</comment>
<dbReference type="Gene3D" id="1.10.3210.10">
    <property type="entry name" value="Hypothetical protein af1432"/>
    <property type="match status" value="1"/>
</dbReference>
<dbReference type="EMBL" id="OOFM01000004">
    <property type="protein sequence ID" value="SPL63007.1"/>
    <property type="molecule type" value="Genomic_DNA"/>
</dbReference>
<dbReference type="InterPro" id="IPR006674">
    <property type="entry name" value="HD_domain"/>
</dbReference>
<keyword evidence="7 9" id="KW-0378">Hydrolase</keyword>
<dbReference type="GO" id="GO:0005737">
    <property type="term" value="C:cytoplasm"/>
    <property type="evidence" value="ECO:0007669"/>
    <property type="project" value="TreeGrafter"/>
</dbReference>
<feature type="domain" description="HD/PDEase" evidence="8">
    <location>
        <begin position="40"/>
        <end position="157"/>
    </location>
</feature>
<dbReference type="InterPro" id="IPR003607">
    <property type="entry name" value="HD/PDEase_dom"/>
</dbReference>
<evidence type="ECO:0000256" key="7">
    <source>
        <dbReference type="ARBA" id="ARBA00022801"/>
    </source>
</evidence>
<dbReference type="RefSeq" id="WP_109367952.1">
    <property type="nucleotide sequence ID" value="NZ_OOFM01000004.1"/>
</dbReference>
<comment type="catalytic activity">
    <reaction evidence="1">
        <text>a 2'-deoxyribonucleoside 5'-phosphate + H2O = a 2'-deoxyribonucleoside + phosphate</text>
        <dbReference type="Rhea" id="RHEA:36167"/>
        <dbReference type="ChEBI" id="CHEBI:15377"/>
        <dbReference type="ChEBI" id="CHEBI:18274"/>
        <dbReference type="ChEBI" id="CHEBI:43474"/>
        <dbReference type="ChEBI" id="CHEBI:65317"/>
        <dbReference type="EC" id="3.1.3.89"/>
    </reaction>
</comment>
<evidence type="ECO:0000313" key="10">
    <source>
        <dbReference type="Proteomes" id="UP000246073"/>
    </source>
</evidence>
<evidence type="ECO:0000256" key="6">
    <source>
        <dbReference type="ARBA" id="ARBA00022723"/>
    </source>
</evidence>
<evidence type="ECO:0000256" key="2">
    <source>
        <dbReference type="ARBA" id="ARBA00001936"/>
    </source>
</evidence>
<dbReference type="PANTHER" id="PTHR11845:SF13">
    <property type="entry name" value="5'-DEOXYNUCLEOTIDASE HDDC2"/>
    <property type="match status" value="1"/>
</dbReference>
<evidence type="ECO:0000256" key="1">
    <source>
        <dbReference type="ARBA" id="ARBA00001638"/>
    </source>
</evidence>
<dbReference type="AlphaFoldDB" id="A0A2P9HFY2"/>
<reference evidence="10" key="1">
    <citation type="submission" date="2017-12" db="EMBL/GenBank/DDBJ databases">
        <authorList>
            <person name="Diaz M."/>
        </authorList>
    </citation>
    <scope>NUCLEOTIDE SEQUENCE [LARGE SCALE GENOMIC DNA]</scope>
    <source>
        <strain evidence="10">FI11154</strain>
    </source>
</reference>
<dbReference type="Proteomes" id="UP000246073">
    <property type="component" value="Unassembled WGS sequence"/>
</dbReference>
<evidence type="ECO:0000256" key="5">
    <source>
        <dbReference type="ARBA" id="ARBA00012964"/>
    </source>
</evidence>